<name>A0A5B7K6W6_PORTR</name>
<proteinExistence type="predicted"/>
<evidence type="ECO:0000313" key="2">
    <source>
        <dbReference type="EMBL" id="MPD02344.1"/>
    </source>
</evidence>
<keyword evidence="3" id="KW-1185">Reference proteome</keyword>
<reference evidence="2 3" key="1">
    <citation type="submission" date="2019-05" db="EMBL/GenBank/DDBJ databases">
        <title>Another draft genome of Portunus trituberculatus and its Hox gene families provides insights of decapod evolution.</title>
        <authorList>
            <person name="Jeong J.-H."/>
            <person name="Song I."/>
            <person name="Kim S."/>
            <person name="Choi T."/>
            <person name="Kim D."/>
            <person name="Ryu S."/>
            <person name="Kim W."/>
        </authorList>
    </citation>
    <scope>NUCLEOTIDE SEQUENCE [LARGE SCALE GENOMIC DNA]</scope>
    <source>
        <tissue evidence="2">Muscle</tissue>
    </source>
</reference>
<evidence type="ECO:0000256" key="1">
    <source>
        <dbReference type="SAM" id="MobiDB-lite"/>
    </source>
</evidence>
<accession>A0A5B7K6W6</accession>
<comment type="caution">
    <text evidence="2">The sequence shown here is derived from an EMBL/GenBank/DDBJ whole genome shotgun (WGS) entry which is preliminary data.</text>
</comment>
<protein>
    <submittedName>
        <fullName evidence="2">Uncharacterized protein</fullName>
    </submittedName>
</protein>
<feature type="region of interest" description="Disordered" evidence="1">
    <location>
        <begin position="1"/>
        <end position="36"/>
    </location>
</feature>
<gene>
    <name evidence="2" type="ORF">E2C01_097921</name>
</gene>
<evidence type="ECO:0000313" key="3">
    <source>
        <dbReference type="Proteomes" id="UP000324222"/>
    </source>
</evidence>
<dbReference type="AlphaFoldDB" id="A0A5B7K6W6"/>
<organism evidence="2 3">
    <name type="scientific">Portunus trituberculatus</name>
    <name type="common">Swimming crab</name>
    <name type="synonym">Neptunus trituberculatus</name>
    <dbReference type="NCBI Taxonomy" id="210409"/>
    <lineage>
        <taxon>Eukaryota</taxon>
        <taxon>Metazoa</taxon>
        <taxon>Ecdysozoa</taxon>
        <taxon>Arthropoda</taxon>
        <taxon>Crustacea</taxon>
        <taxon>Multicrustacea</taxon>
        <taxon>Malacostraca</taxon>
        <taxon>Eumalacostraca</taxon>
        <taxon>Eucarida</taxon>
        <taxon>Decapoda</taxon>
        <taxon>Pleocyemata</taxon>
        <taxon>Brachyura</taxon>
        <taxon>Eubrachyura</taxon>
        <taxon>Portunoidea</taxon>
        <taxon>Portunidae</taxon>
        <taxon>Portuninae</taxon>
        <taxon>Portunus</taxon>
    </lineage>
</organism>
<sequence>MEPSGACQGPGLGPPEPALARRGSWSVPPPNQDTYKSRWTSSLSACFHRLYRWRGQPTTSSSFRPPLL</sequence>
<dbReference type="EMBL" id="VSRR010131022">
    <property type="protein sequence ID" value="MPD02344.1"/>
    <property type="molecule type" value="Genomic_DNA"/>
</dbReference>
<dbReference type="Proteomes" id="UP000324222">
    <property type="component" value="Unassembled WGS sequence"/>
</dbReference>